<evidence type="ECO:0000313" key="10">
    <source>
        <dbReference type="EMBL" id="KAJ5497109.1"/>
    </source>
</evidence>
<dbReference type="PROSITE" id="PS50006">
    <property type="entry name" value="FHA_DOMAIN"/>
    <property type="match status" value="1"/>
</dbReference>
<dbReference type="Gene3D" id="3.30.40.10">
    <property type="entry name" value="Zinc/RING finger domain, C3HC4 (zinc finger)"/>
    <property type="match status" value="1"/>
</dbReference>
<feature type="compositionally biased region" description="Low complexity" evidence="7">
    <location>
        <begin position="98"/>
        <end position="123"/>
    </location>
</feature>
<feature type="region of interest" description="Disordered" evidence="7">
    <location>
        <begin position="1"/>
        <end position="20"/>
    </location>
</feature>
<feature type="region of interest" description="Disordered" evidence="7">
    <location>
        <begin position="476"/>
        <end position="562"/>
    </location>
</feature>
<dbReference type="AlphaFoldDB" id="A0A9X0C4F0"/>
<feature type="compositionally biased region" description="Polar residues" evidence="7">
    <location>
        <begin position="488"/>
        <end position="531"/>
    </location>
</feature>
<dbReference type="Gene3D" id="2.60.200.20">
    <property type="match status" value="1"/>
</dbReference>
<name>A0A9X0C4F0_9EURO</name>
<comment type="caution">
    <text evidence="10">The sequence shown here is derived from an EMBL/GenBank/DDBJ whole genome shotgun (WGS) entry which is preliminary data.</text>
</comment>
<feature type="compositionally biased region" description="Polar residues" evidence="7">
    <location>
        <begin position="143"/>
        <end position="152"/>
    </location>
</feature>
<dbReference type="SUPFAM" id="SSF49879">
    <property type="entry name" value="SMAD/FHA domain"/>
    <property type="match status" value="1"/>
</dbReference>
<gene>
    <name evidence="10" type="ORF">N7463_009096</name>
</gene>
<dbReference type="GO" id="GO:0005829">
    <property type="term" value="C:cytosol"/>
    <property type="evidence" value="ECO:0007669"/>
    <property type="project" value="TreeGrafter"/>
</dbReference>
<evidence type="ECO:0000256" key="6">
    <source>
        <dbReference type="PROSITE-ProRule" id="PRU00175"/>
    </source>
</evidence>
<evidence type="ECO:0000256" key="2">
    <source>
        <dbReference type="ARBA" id="ARBA00022723"/>
    </source>
</evidence>
<dbReference type="Proteomes" id="UP001149954">
    <property type="component" value="Unassembled WGS sequence"/>
</dbReference>
<dbReference type="GO" id="GO:0008270">
    <property type="term" value="F:zinc ion binding"/>
    <property type="evidence" value="ECO:0007669"/>
    <property type="project" value="UniProtKB-KW"/>
</dbReference>
<dbReference type="Pfam" id="PF00498">
    <property type="entry name" value="FHA"/>
    <property type="match status" value="1"/>
</dbReference>
<dbReference type="GO" id="GO:0061630">
    <property type="term" value="F:ubiquitin protein ligase activity"/>
    <property type="evidence" value="ECO:0007669"/>
    <property type="project" value="TreeGrafter"/>
</dbReference>
<dbReference type="OrthoDB" id="687730at2759"/>
<dbReference type="SMART" id="SM00240">
    <property type="entry name" value="FHA"/>
    <property type="match status" value="1"/>
</dbReference>
<dbReference type="InterPro" id="IPR001841">
    <property type="entry name" value="Znf_RING"/>
</dbReference>
<evidence type="ECO:0000256" key="5">
    <source>
        <dbReference type="ARBA" id="ARBA00022833"/>
    </source>
</evidence>
<evidence type="ECO:0000256" key="4">
    <source>
        <dbReference type="ARBA" id="ARBA00022786"/>
    </source>
</evidence>
<dbReference type="InterPro" id="IPR000253">
    <property type="entry name" value="FHA_dom"/>
</dbReference>
<dbReference type="PANTHER" id="PTHR15067">
    <property type="entry name" value="E3 UBIQUITIN-PROTEIN LIGASE RNF8"/>
    <property type="match status" value="1"/>
</dbReference>
<feature type="domain" description="RING-type" evidence="9">
    <location>
        <begin position="358"/>
        <end position="404"/>
    </location>
</feature>
<evidence type="ECO:0000259" key="8">
    <source>
        <dbReference type="PROSITE" id="PS50006"/>
    </source>
</evidence>
<keyword evidence="2" id="KW-0479">Metal-binding</keyword>
<dbReference type="GO" id="GO:0032153">
    <property type="term" value="C:cell division site"/>
    <property type="evidence" value="ECO:0007669"/>
    <property type="project" value="TreeGrafter"/>
</dbReference>
<dbReference type="InterPro" id="IPR008984">
    <property type="entry name" value="SMAD_FHA_dom_sf"/>
</dbReference>
<dbReference type="GO" id="GO:0000151">
    <property type="term" value="C:ubiquitin ligase complex"/>
    <property type="evidence" value="ECO:0007669"/>
    <property type="project" value="TreeGrafter"/>
</dbReference>
<dbReference type="Pfam" id="PF17123">
    <property type="entry name" value="zf-RING_11"/>
    <property type="match status" value="1"/>
</dbReference>
<keyword evidence="11" id="KW-1185">Reference proteome</keyword>
<evidence type="ECO:0000256" key="7">
    <source>
        <dbReference type="SAM" id="MobiDB-lite"/>
    </source>
</evidence>
<feature type="compositionally biased region" description="Basic and acidic residues" evidence="7">
    <location>
        <begin position="476"/>
        <end position="487"/>
    </location>
</feature>
<evidence type="ECO:0000259" key="9">
    <source>
        <dbReference type="PROSITE" id="PS50089"/>
    </source>
</evidence>
<keyword evidence="5" id="KW-0862">Zinc</keyword>
<proteinExistence type="predicted"/>
<feature type="region of interest" description="Disordered" evidence="7">
    <location>
        <begin position="30"/>
        <end position="160"/>
    </location>
</feature>
<organism evidence="10 11">
    <name type="scientific">Penicillium fimorum</name>
    <dbReference type="NCBI Taxonomy" id="1882269"/>
    <lineage>
        <taxon>Eukaryota</taxon>
        <taxon>Fungi</taxon>
        <taxon>Dikarya</taxon>
        <taxon>Ascomycota</taxon>
        <taxon>Pezizomycotina</taxon>
        <taxon>Eurotiomycetes</taxon>
        <taxon>Eurotiomycetidae</taxon>
        <taxon>Eurotiales</taxon>
        <taxon>Aspergillaceae</taxon>
        <taxon>Penicillium</taxon>
    </lineage>
</organism>
<evidence type="ECO:0000313" key="11">
    <source>
        <dbReference type="Proteomes" id="UP001149954"/>
    </source>
</evidence>
<feature type="compositionally biased region" description="Polar residues" evidence="7">
    <location>
        <begin position="30"/>
        <end position="67"/>
    </location>
</feature>
<dbReference type="GO" id="GO:0006511">
    <property type="term" value="P:ubiquitin-dependent protein catabolic process"/>
    <property type="evidence" value="ECO:0007669"/>
    <property type="project" value="TreeGrafter"/>
</dbReference>
<sequence length="562" mass="61766">MSASVTASTSLPDSPRPSRLRRFSQLRTYTQNLSSLPGQSYRHSLSSRIPWRSSASDSVSPPTNSTAPPCPEPDHPPLSRYTSAPAPSYGFAELNSQVSSTESAASTPSTSTPSNNVTRTPNSMARLRSSSAVHRPPPRTLERATNSQESTPSPEPAAVQNNVIQPTSAPAEGQETPSKPDTKATIRFFPYQDSLQSSRPSLPFVPIARTLPSESCVIRVGRYSERDGIPPPNPTEPSDAPVGFKSKVVSRKHCEFLYVNGQWHIKDVGSSSGTFLNHMRLSQPNMVSRLYSIKDGDIVQLGIDFRGGEEMIFRCVRIRIECNRSWQQQPNEFNKNTESLIKNLGKGETSDYSGCRECSICLGSVLRPYQCLFMAACAHVWHYKCISRLLHSPDYPMFQCPNCRAFTDLSAEVDDSNDSEEKRDKEPTEDRTTNNSGEQLETEGPSVVETNSLEGPSDQLEDLAEEHLVNNVENLHLQDDQQTDDTRSTASPAPNSSTDNLARSATINIPGWQPTQPLSVPSGRQSQLRTDTPVRSETSDDNPLTPRNDSGPLAFDGRAGMP</sequence>
<keyword evidence="3 6" id="KW-0863">Zinc-finger</keyword>
<keyword evidence="4" id="KW-0833">Ubl conjugation pathway</keyword>
<evidence type="ECO:0000256" key="1">
    <source>
        <dbReference type="ARBA" id="ARBA00022679"/>
    </source>
</evidence>
<dbReference type="GO" id="GO:0016567">
    <property type="term" value="P:protein ubiquitination"/>
    <property type="evidence" value="ECO:0007669"/>
    <property type="project" value="TreeGrafter"/>
</dbReference>
<reference evidence="10" key="1">
    <citation type="submission" date="2022-12" db="EMBL/GenBank/DDBJ databases">
        <authorList>
            <person name="Petersen C."/>
        </authorList>
    </citation>
    <scope>NUCLEOTIDE SEQUENCE</scope>
    <source>
        <strain evidence="10">IBT 29495</strain>
    </source>
</reference>
<keyword evidence="1" id="KW-0808">Transferase</keyword>
<feature type="compositionally biased region" description="Polar residues" evidence="7">
    <location>
        <begin position="539"/>
        <end position="548"/>
    </location>
</feature>
<reference evidence="10" key="2">
    <citation type="journal article" date="2023" name="IMA Fungus">
        <title>Comparative genomic study of the Penicillium genus elucidates a diverse pangenome and 15 lateral gene transfer events.</title>
        <authorList>
            <person name="Petersen C."/>
            <person name="Sorensen T."/>
            <person name="Nielsen M.R."/>
            <person name="Sondergaard T.E."/>
            <person name="Sorensen J.L."/>
            <person name="Fitzpatrick D.A."/>
            <person name="Frisvad J.C."/>
            <person name="Nielsen K.L."/>
        </authorList>
    </citation>
    <scope>NUCLEOTIDE SEQUENCE</scope>
    <source>
        <strain evidence="10">IBT 29495</strain>
    </source>
</reference>
<dbReference type="EMBL" id="JAPWDS010000005">
    <property type="protein sequence ID" value="KAJ5497109.1"/>
    <property type="molecule type" value="Genomic_DNA"/>
</dbReference>
<dbReference type="PANTHER" id="PTHR15067:SF7">
    <property type="entry name" value="E3 UBIQUITIN-PROTEIN LIGASE DMA1-RELATED"/>
    <property type="match status" value="1"/>
</dbReference>
<dbReference type="InterPro" id="IPR013083">
    <property type="entry name" value="Znf_RING/FYVE/PHD"/>
</dbReference>
<feature type="domain" description="FHA" evidence="8">
    <location>
        <begin position="218"/>
        <end position="281"/>
    </location>
</feature>
<protein>
    <submittedName>
        <fullName evidence="10">Zinc finger RING-type</fullName>
    </submittedName>
</protein>
<feature type="compositionally biased region" description="Basic and acidic residues" evidence="7">
    <location>
        <begin position="419"/>
        <end position="432"/>
    </location>
</feature>
<dbReference type="PROSITE" id="PS50089">
    <property type="entry name" value="ZF_RING_2"/>
    <property type="match status" value="1"/>
</dbReference>
<dbReference type="FunFam" id="2.60.200.20:FF:000030">
    <property type="entry name" value="FHA domain-containing protein"/>
    <property type="match status" value="1"/>
</dbReference>
<dbReference type="SUPFAM" id="SSF57850">
    <property type="entry name" value="RING/U-box"/>
    <property type="match status" value="1"/>
</dbReference>
<evidence type="ECO:0000256" key="3">
    <source>
        <dbReference type="ARBA" id="ARBA00022771"/>
    </source>
</evidence>
<accession>A0A9X0C4F0</accession>
<feature type="region of interest" description="Disordered" evidence="7">
    <location>
        <begin position="411"/>
        <end position="454"/>
    </location>
</feature>